<evidence type="ECO:0000256" key="2">
    <source>
        <dbReference type="SAM" id="Phobius"/>
    </source>
</evidence>
<feature type="compositionally biased region" description="Acidic residues" evidence="1">
    <location>
        <begin position="242"/>
        <end position="252"/>
    </location>
</feature>
<gene>
    <name evidence="3" type="ORF">RF11_01427</name>
</gene>
<dbReference type="AlphaFoldDB" id="A0A0C2IU61"/>
<evidence type="ECO:0000313" key="4">
    <source>
        <dbReference type="Proteomes" id="UP000031668"/>
    </source>
</evidence>
<accession>A0A0C2IU61</accession>
<protein>
    <submittedName>
        <fullName evidence="3">Uncharacterized protein</fullName>
    </submittedName>
</protein>
<organism evidence="3 4">
    <name type="scientific">Thelohanellus kitauei</name>
    <name type="common">Myxosporean</name>
    <dbReference type="NCBI Taxonomy" id="669202"/>
    <lineage>
        <taxon>Eukaryota</taxon>
        <taxon>Metazoa</taxon>
        <taxon>Cnidaria</taxon>
        <taxon>Myxozoa</taxon>
        <taxon>Myxosporea</taxon>
        <taxon>Bivalvulida</taxon>
        <taxon>Platysporina</taxon>
        <taxon>Myxobolidae</taxon>
        <taxon>Thelohanellus</taxon>
    </lineage>
</organism>
<reference evidence="3 4" key="1">
    <citation type="journal article" date="2014" name="Genome Biol. Evol.">
        <title>The genome of the myxosporean Thelohanellus kitauei shows adaptations to nutrient acquisition within its fish host.</title>
        <authorList>
            <person name="Yang Y."/>
            <person name="Xiong J."/>
            <person name="Zhou Z."/>
            <person name="Huo F."/>
            <person name="Miao W."/>
            <person name="Ran C."/>
            <person name="Liu Y."/>
            <person name="Zhang J."/>
            <person name="Feng J."/>
            <person name="Wang M."/>
            <person name="Wang M."/>
            <person name="Wang L."/>
            <person name="Yao B."/>
        </authorList>
    </citation>
    <scope>NUCLEOTIDE SEQUENCE [LARGE SCALE GENOMIC DNA]</scope>
    <source>
        <strain evidence="3">Wuqing</strain>
    </source>
</reference>
<evidence type="ECO:0000313" key="3">
    <source>
        <dbReference type="EMBL" id="KII68949.1"/>
    </source>
</evidence>
<keyword evidence="4" id="KW-1185">Reference proteome</keyword>
<feature type="region of interest" description="Disordered" evidence="1">
    <location>
        <begin position="202"/>
        <end position="262"/>
    </location>
</feature>
<keyword evidence="2" id="KW-1133">Transmembrane helix</keyword>
<feature type="transmembrane region" description="Helical" evidence="2">
    <location>
        <begin position="271"/>
        <end position="294"/>
    </location>
</feature>
<comment type="caution">
    <text evidence="3">The sequence shown here is derived from an EMBL/GenBank/DDBJ whole genome shotgun (WGS) entry which is preliminary data.</text>
</comment>
<dbReference type="Proteomes" id="UP000031668">
    <property type="component" value="Unassembled WGS sequence"/>
</dbReference>
<evidence type="ECO:0000256" key="1">
    <source>
        <dbReference type="SAM" id="MobiDB-lite"/>
    </source>
</evidence>
<feature type="compositionally biased region" description="Basic and acidic residues" evidence="1">
    <location>
        <begin position="207"/>
        <end position="227"/>
    </location>
</feature>
<dbReference type="EMBL" id="JWZT01002660">
    <property type="protein sequence ID" value="KII68949.1"/>
    <property type="molecule type" value="Genomic_DNA"/>
</dbReference>
<name>A0A0C2IU61_THEKT</name>
<proteinExistence type="predicted"/>
<sequence length="309" mass="35071">MLVDYHATFLILWNFIRITEEVNTITLYLMGYPIPVQLDMYIEFSMSETDKAVLDDSEIKDVSLNSAETELSVKFMNSDASKLCEIYCTLTETQSHFTLGGCAIKVQTGVSNNVHNFVIGHKFKLSKKTKYDLANYNFNFKLDTYGLKYFGFVLNSLVFTVGAGKTCELKNTNMEYYSLQFNSPTLVTLCKSEDEKIYTESYALDQPKPEIKPSENEKQEEIEHKEANDEEQGDKEQKDQEQGDTEEGENADDAVTKDEDVEDLESESPRIIIIISITVVLILISLVIIGIYLFKKGDIPAKIQRALSS</sequence>
<keyword evidence="2" id="KW-0812">Transmembrane</keyword>
<keyword evidence="2" id="KW-0472">Membrane</keyword>